<gene>
    <name evidence="2" type="ORF">PVK06_027271</name>
</gene>
<comment type="caution">
    <text evidence="2">The sequence shown here is derived from an EMBL/GenBank/DDBJ whole genome shotgun (WGS) entry which is preliminary data.</text>
</comment>
<name>A0ABR0NZV2_GOSAR</name>
<proteinExistence type="predicted"/>
<accession>A0ABR0NZV2</accession>
<protein>
    <recommendedName>
        <fullName evidence="1">Putative plant transposon protein domain-containing protein</fullName>
    </recommendedName>
</protein>
<reference evidence="2 3" key="1">
    <citation type="submission" date="2023-03" db="EMBL/GenBank/DDBJ databases">
        <title>WGS of Gossypium arboreum.</title>
        <authorList>
            <person name="Yu D."/>
        </authorList>
    </citation>
    <scope>NUCLEOTIDE SEQUENCE [LARGE SCALE GENOMIC DNA]</scope>
    <source>
        <tissue evidence="2">Leaf</tissue>
    </source>
</reference>
<evidence type="ECO:0000259" key="1">
    <source>
        <dbReference type="Pfam" id="PF20167"/>
    </source>
</evidence>
<sequence>MARIRQVTETLNWELFCEKRPSVDEELVREFYVNLTSSELTEVPVCGIKVPITSNAINKFFELPDFENNEYSSLISDIEPENLQEILEELTVPCSKWTVSINELKKVRIPKKKKKKIPQRLSQSNRLKSLIRWNQWNQKMNLMLRLQYSELNHLV</sequence>
<dbReference type="Proteomes" id="UP001358586">
    <property type="component" value="Chromosome 8"/>
</dbReference>
<dbReference type="InterPro" id="IPR046796">
    <property type="entry name" value="Transposase_32_dom"/>
</dbReference>
<evidence type="ECO:0000313" key="3">
    <source>
        <dbReference type="Proteomes" id="UP001358586"/>
    </source>
</evidence>
<evidence type="ECO:0000313" key="2">
    <source>
        <dbReference type="EMBL" id="KAK5811888.1"/>
    </source>
</evidence>
<organism evidence="2 3">
    <name type="scientific">Gossypium arboreum</name>
    <name type="common">Tree cotton</name>
    <name type="synonym">Gossypium nanking</name>
    <dbReference type="NCBI Taxonomy" id="29729"/>
    <lineage>
        <taxon>Eukaryota</taxon>
        <taxon>Viridiplantae</taxon>
        <taxon>Streptophyta</taxon>
        <taxon>Embryophyta</taxon>
        <taxon>Tracheophyta</taxon>
        <taxon>Spermatophyta</taxon>
        <taxon>Magnoliopsida</taxon>
        <taxon>eudicotyledons</taxon>
        <taxon>Gunneridae</taxon>
        <taxon>Pentapetalae</taxon>
        <taxon>rosids</taxon>
        <taxon>malvids</taxon>
        <taxon>Malvales</taxon>
        <taxon>Malvaceae</taxon>
        <taxon>Malvoideae</taxon>
        <taxon>Gossypium</taxon>
    </lineage>
</organism>
<keyword evidence="3" id="KW-1185">Reference proteome</keyword>
<dbReference type="EMBL" id="JARKNE010000008">
    <property type="protein sequence ID" value="KAK5811888.1"/>
    <property type="molecule type" value="Genomic_DNA"/>
</dbReference>
<dbReference type="Pfam" id="PF20167">
    <property type="entry name" value="Transposase_32"/>
    <property type="match status" value="1"/>
</dbReference>
<feature type="domain" description="Putative plant transposon protein" evidence="1">
    <location>
        <begin position="11"/>
        <end position="115"/>
    </location>
</feature>